<keyword evidence="1" id="KW-0677">Repeat</keyword>
<dbReference type="Pfam" id="PF13181">
    <property type="entry name" value="TPR_8"/>
    <property type="match status" value="1"/>
</dbReference>
<dbReference type="InterPro" id="IPR018253">
    <property type="entry name" value="DnaJ_domain_CS"/>
</dbReference>
<dbReference type="EMBL" id="CP055156">
    <property type="protein sequence ID" value="QNF32591.1"/>
    <property type="molecule type" value="Genomic_DNA"/>
</dbReference>
<dbReference type="KEGG" id="aswu:HUW51_07555"/>
<dbReference type="Pfam" id="PF00515">
    <property type="entry name" value="TPR_1"/>
    <property type="match status" value="1"/>
</dbReference>
<dbReference type="SUPFAM" id="SSF46565">
    <property type="entry name" value="Chaperone J-domain"/>
    <property type="match status" value="1"/>
</dbReference>
<feature type="domain" description="J" evidence="5">
    <location>
        <begin position="4"/>
        <end position="69"/>
    </location>
</feature>
<evidence type="ECO:0000313" key="6">
    <source>
        <dbReference type="EMBL" id="QNF32591.1"/>
    </source>
</evidence>
<evidence type="ECO:0000256" key="2">
    <source>
        <dbReference type="ARBA" id="ARBA00022803"/>
    </source>
</evidence>
<keyword evidence="4" id="KW-0472">Membrane</keyword>
<name>A0A7G7G607_9BACT</name>
<evidence type="ECO:0000256" key="4">
    <source>
        <dbReference type="SAM" id="Phobius"/>
    </source>
</evidence>
<evidence type="ECO:0000256" key="1">
    <source>
        <dbReference type="ARBA" id="ARBA00022737"/>
    </source>
</evidence>
<dbReference type="SMART" id="SM00028">
    <property type="entry name" value="TPR"/>
    <property type="match status" value="4"/>
</dbReference>
<dbReference type="PROSITE" id="PS50005">
    <property type="entry name" value="TPR"/>
    <property type="match status" value="1"/>
</dbReference>
<dbReference type="Gene3D" id="1.10.287.110">
    <property type="entry name" value="DnaJ domain"/>
    <property type="match status" value="1"/>
</dbReference>
<dbReference type="AlphaFoldDB" id="A0A7G7G607"/>
<dbReference type="PANTHER" id="PTHR45188">
    <property type="entry name" value="DNAJ PROTEIN P58IPK HOMOLOG"/>
    <property type="match status" value="1"/>
</dbReference>
<organism evidence="6 7">
    <name type="scientific">Adhaeribacter swui</name>
    <dbReference type="NCBI Taxonomy" id="2086471"/>
    <lineage>
        <taxon>Bacteria</taxon>
        <taxon>Pseudomonadati</taxon>
        <taxon>Bacteroidota</taxon>
        <taxon>Cytophagia</taxon>
        <taxon>Cytophagales</taxon>
        <taxon>Hymenobacteraceae</taxon>
        <taxon>Adhaeribacter</taxon>
    </lineage>
</organism>
<evidence type="ECO:0000256" key="3">
    <source>
        <dbReference type="PROSITE-ProRule" id="PRU00339"/>
    </source>
</evidence>
<feature type="repeat" description="TPR" evidence="3">
    <location>
        <begin position="283"/>
        <end position="316"/>
    </location>
</feature>
<dbReference type="InterPro" id="IPR011990">
    <property type="entry name" value="TPR-like_helical_dom_sf"/>
</dbReference>
<dbReference type="RefSeq" id="WP_185273369.1">
    <property type="nucleotide sequence ID" value="NZ_CP055156.1"/>
</dbReference>
<keyword evidence="2 3" id="KW-0802">TPR repeat</keyword>
<dbReference type="InterPro" id="IPR001623">
    <property type="entry name" value="DnaJ_domain"/>
</dbReference>
<dbReference type="PROSITE" id="PS50076">
    <property type="entry name" value="DNAJ_2"/>
    <property type="match status" value="1"/>
</dbReference>
<sequence>MNQNYYTVLEVNPSATAAEIKAAYKRLARQYHPDKHQGNPLFEEKFKVVNEAYQVLSDEKKRAVYDWQLQYLLAQLRAMQQTQYQVPVRTREPATYAERHYRNIPQRQFQRKDLKIVIAIFVGIIIASLLVKLLMDHITGMSNYRAALQYIKTEQWSRAHSLLTKTIYFKPNFVDAYSRRARIEMNVYENYPAAISDLNEAITRTKQPAAELFYDKGRCYEKLRRDTLAENQMTRAIQVNQVYAPAYFERGMIRATFLNTYPQAIQDFSSFLKFPHTDALKRSEALLYRGYCYYLIGEPQKAIPDYQQALTNKSQEGRLLYLIGKAYYDLDRKDEACQFFSQAYKKGYASASYDLYQYCKLKVE</sequence>
<keyword evidence="4" id="KW-0812">Transmembrane</keyword>
<reference evidence="6 7" key="1">
    <citation type="journal article" date="2018" name="Int. J. Syst. Evol. Microbiol.">
        <title>Adhaeribacter swui sp. nov., isolated from wet mud.</title>
        <authorList>
            <person name="Kim D.U."/>
            <person name="Kim K.W."/>
            <person name="Kang M.S."/>
            <person name="Kim J.Y."/>
            <person name="Jang J.H."/>
            <person name="Kim M.K."/>
        </authorList>
    </citation>
    <scope>NUCLEOTIDE SEQUENCE [LARGE SCALE GENOMIC DNA]</scope>
    <source>
        <strain evidence="6 7">KCTC 52873</strain>
    </source>
</reference>
<dbReference type="CDD" id="cd06257">
    <property type="entry name" value="DnaJ"/>
    <property type="match status" value="1"/>
</dbReference>
<dbReference type="PRINTS" id="PR00625">
    <property type="entry name" value="JDOMAIN"/>
</dbReference>
<evidence type="ECO:0000259" key="5">
    <source>
        <dbReference type="PROSITE" id="PS50076"/>
    </source>
</evidence>
<dbReference type="PANTHER" id="PTHR45188:SF2">
    <property type="entry name" value="DNAJ HOMOLOG SUBFAMILY C MEMBER 7"/>
    <property type="match status" value="1"/>
</dbReference>
<dbReference type="SMART" id="SM00271">
    <property type="entry name" value="DnaJ"/>
    <property type="match status" value="1"/>
</dbReference>
<dbReference type="Pfam" id="PF00226">
    <property type="entry name" value="DnaJ"/>
    <property type="match status" value="1"/>
</dbReference>
<dbReference type="InterPro" id="IPR036869">
    <property type="entry name" value="J_dom_sf"/>
</dbReference>
<feature type="transmembrane region" description="Helical" evidence="4">
    <location>
        <begin position="116"/>
        <end position="135"/>
    </location>
</feature>
<dbReference type="Gene3D" id="1.25.40.10">
    <property type="entry name" value="Tetratricopeptide repeat domain"/>
    <property type="match status" value="3"/>
</dbReference>
<keyword evidence="4" id="KW-1133">Transmembrane helix</keyword>
<dbReference type="SUPFAM" id="SSF48452">
    <property type="entry name" value="TPR-like"/>
    <property type="match status" value="2"/>
</dbReference>
<gene>
    <name evidence="6" type="ORF">HUW51_07555</name>
</gene>
<dbReference type="PROSITE" id="PS00636">
    <property type="entry name" value="DNAJ_1"/>
    <property type="match status" value="1"/>
</dbReference>
<evidence type="ECO:0000313" key="7">
    <source>
        <dbReference type="Proteomes" id="UP000515237"/>
    </source>
</evidence>
<accession>A0A7G7G607</accession>
<proteinExistence type="predicted"/>
<dbReference type="Proteomes" id="UP000515237">
    <property type="component" value="Chromosome"/>
</dbReference>
<dbReference type="InterPro" id="IPR019734">
    <property type="entry name" value="TPR_rpt"/>
</dbReference>
<protein>
    <submittedName>
        <fullName evidence="6">DnaJ domain-containing protein</fullName>
    </submittedName>
</protein>
<keyword evidence="7" id="KW-1185">Reference proteome</keyword>